<sequence length="143" mass="15567">MTSQHIGDGGNAVLRSYGWPIVEIDGREALLTTEGICGVSVPKPLGERVRERLAIVDSCGPIVGHHRPLPRYVLLAESDSFIAPAEFARRGAALLPTSTPILLPPVQSRDGSPYWVIAPSPTRRWLPNLSTVLWAVLNQPVRC</sequence>
<dbReference type="EMBL" id="AP026978">
    <property type="protein sequence ID" value="BDU00094.1"/>
    <property type="molecule type" value="Genomic_DNA"/>
</dbReference>
<proteinExistence type="predicted"/>
<dbReference type="Proteomes" id="UP001317870">
    <property type="component" value="Chromosome"/>
</dbReference>
<dbReference type="RefSeq" id="WP_281880334.1">
    <property type="nucleotide sequence ID" value="NZ_AP026978.1"/>
</dbReference>
<accession>A0ABN6U4A7</accession>
<evidence type="ECO:0000313" key="2">
    <source>
        <dbReference type="Proteomes" id="UP001317870"/>
    </source>
</evidence>
<evidence type="ECO:0008006" key="3">
    <source>
        <dbReference type="Google" id="ProtNLM"/>
    </source>
</evidence>
<reference evidence="1 2" key="1">
    <citation type="submission" date="2022-11" db="EMBL/GenBank/DDBJ databases">
        <title>Genome Sequencing of Nocardia sp. ON39_IFM12276 and assembly.</title>
        <authorList>
            <person name="Shimojima M."/>
            <person name="Toyokawa M."/>
            <person name="Uesaka K."/>
        </authorList>
    </citation>
    <scope>NUCLEOTIDE SEQUENCE [LARGE SCALE GENOMIC DNA]</scope>
    <source>
        <strain evidence="1 2">IFM 12276</strain>
    </source>
</reference>
<keyword evidence="2" id="KW-1185">Reference proteome</keyword>
<organism evidence="1 2">
    <name type="scientific">Nocardia sputorum</name>
    <dbReference type="NCBI Taxonomy" id="2984338"/>
    <lineage>
        <taxon>Bacteria</taxon>
        <taxon>Bacillati</taxon>
        <taxon>Actinomycetota</taxon>
        <taxon>Actinomycetes</taxon>
        <taxon>Mycobacteriales</taxon>
        <taxon>Nocardiaceae</taxon>
        <taxon>Nocardia</taxon>
    </lineage>
</organism>
<gene>
    <name evidence="1" type="ORF">IFM12276_31220</name>
</gene>
<name>A0ABN6U4A7_9NOCA</name>
<evidence type="ECO:0000313" key="1">
    <source>
        <dbReference type="EMBL" id="BDU00094.1"/>
    </source>
</evidence>
<protein>
    <recommendedName>
        <fullName evidence="3">LysR substrate-binding domain-containing protein</fullName>
    </recommendedName>
</protein>